<feature type="compositionally biased region" description="Basic residues" evidence="7">
    <location>
        <begin position="653"/>
        <end position="663"/>
    </location>
</feature>
<evidence type="ECO:0000313" key="11">
    <source>
        <dbReference type="Proteomes" id="UP000245771"/>
    </source>
</evidence>
<dbReference type="GO" id="GO:0000055">
    <property type="term" value="P:ribosomal large subunit export from nucleus"/>
    <property type="evidence" value="ECO:0007669"/>
    <property type="project" value="UniProtKB-UniRule"/>
</dbReference>
<evidence type="ECO:0000256" key="6">
    <source>
        <dbReference type="RuleBase" id="RU365057"/>
    </source>
</evidence>
<dbReference type="InterPro" id="IPR016024">
    <property type="entry name" value="ARM-type_fold"/>
</dbReference>
<feature type="compositionally biased region" description="Acidic residues" evidence="7">
    <location>
        <begin position="615"/>
        <end position="627"/>
    </location>
</feature>
<feature type="compositionally biased region" description="Basic and acidic residues" evidence="7">
    <location>
        <begin position="676"/>
        <end position="689"/>
    </location>
</feature>
<feature type="domain" description="SDA1 N-terminal" evidence="9">
    <location>
        <begin position="235"/>
        <end position="510"/>
    </location>
</feature>
<feature type="region of interest" description="Disordered" evidence="7">
    <location>
        <begin position="578"/>
        <end position="690"/>
    </location>
</feature>
<dbReference type="GO" id="GO:0042273">
    <property type="term" value="P:ribosomal large subunit biogenesis"/>
    <property type="evidence" value="ECO:0007669"/>
    <property type="project" value="UniProtKB-UniRule"/>
</dbReference>
<sequence>MAPSIEPVSAIVTENGLRHRSKARGLLNASNLPALQNLIKRDPGSYVDDFRSQWNHYESLRQLYTGSVAMDSMDIGMASNTRVLNKDQEDKFVALLSFVTQLAPSFPEMTSPLFQQLSSLLLEHHAIIGKEVRSACVRSLVLMRNRDVISSEQLLKTLFPLLLASPSSSLRSLLQRTITTDLKNANAKSRNHSLNRVVQGLLFGVVEVGMPGHGSDPTLARSGYGKKDAGSKSGGEALWAVRLAADLWSKRIWNDEKTVSLLALACLHPHPRVQSSAVRFFLGDLNSSEAGDNSDSENDSDNEGEIPNVSSLVHKRKVNKKTRSNDKKVRAAATLAKRRKKALEDKRIEKEGQEGDSNVAAVHLLNDPQGFGEKLFEELKRGDKRLLLEHKVRIMQLLARVMSSHKACVLGFYSYAVKYMMPHQTHITLILVSVAQSVHTQTPPSVLLPLIRKLAHNFVHPGVGPEVVAAGINTIREICARQIWALGSEDTRVDDGRDLLEDLISYRKSKDKGVAAASRGILMLYRKENPKLLPRKERGKDGSMKADKDEYTVRGFGENGEVTHGIAGLDLLAKHLEEADSEAEEERDRQAWDGWDQDSDDSDASSGGWINVSSEGEDFDVSDSEDEEGKKAKSTTNGDEAQKSQLERVRERRMAKRESRRKARLGEEEPKEDSDAEKKEEKVEVKVDESTNNEAAKAIEELATTRILTPADFALLNKLRLEAAQSALSSAKSGNNASLSSIDAIANGTISKGGVVNELDILGVGKKRKMDYEERMASIEKGREGREAFGSKKGKRNKATPSSSSNADKKKSKPYMMVAHSLSVKDKKNAKLSEKSRRLKLAKDKQRKQYK</sequence>
<evidence type="ECO:0000256" key="5">
    <source>
        <dbReference type="ARBA" id="ARBA00023242"/>
    </source>
</evidence>
<dbReference type="InterPro" id="IPR027312">
    <property type="entry name" value="Sda1"/>
</dbReference>
<feature type="domain" description="SDA1 middle" evidence="8">
    <location>
        <begin position="609"/>
        <end position="782"/>
    </location>
</feature>
<dbReference type="GO" id="GO:0005730">
    <property type="term" value="C:nucleolus"/>
    <property type="evidence" value="ECO:0007669"/>
    <property type="project" value="UniProtKB-SubCell"/>
</dbReference>
<feature type="compositionally biased region" description="Low complexity" evidence="7">
    <location>
        <begin position="604"/>
        <end position="614"/>
    </location>
</feature>
<evidence type="ECO:0000256" key="4">
    <source>
        <dbReference type="ARBA" id="ARBA00022927"/>
    </source>
</evidence>
<feature type="compositionally biased region" description="Basic and acidic residues" evidence="7">
    <location>
        <begin position="640"/>
        <end position="652"/>
    </location>
</feature>
<keyword evidence="3 6" id="KW-0690">Ribosome biogenesis</keyword>
<dbReference type="FunCoup" id="A0A316VQK3">
    <property type="interactions" value="529"/>
</dbReference>
<keyword evidence="2 6" id="KW-0813">Transport</keyword>
<keyword evidence="4 6" id="KW-0653">Protein transport</keyword>
<feature type="region of interest" description="Disordered" evidence="7">
    <location>
        <begin position="777"/>
        <end position="851"/>
    </location>
</feature>
<dbReference type="GO" id="GO:0015031">
    <property type="term" value="P:protein transport"/>
    <property type="evidence" value="ECO:0007669"/>
    <property type="project" value="UniProtKB-KW"/>
</dbReference>
<dbReference type="PANTHER" id="PTHR12730">
    <property type="entry name" value="HSDA/SDA1-RELATED"/>
    <property type="match status" value="1"/>
</dbReference>
<gene>
    <name evidence="10" type="ORF">FA14DRAFT_143519</name>
</gene>
<dbReference type="InParanoid" id="A0A316VQK3"/>
<feature type="compositionally biased region" description="Acidic residues" evidence="7">
    <location>
        <begin position="292"/>
        <end position="304"/>
    </location>
</feature>
<name>A0A316VQK3_9BASI</name>
<comment type="function">
    <text evidence="6">Required for 60S pre-ribosomal subunits export to the cytoplasm.</text>
</comment>
<protein>
    <recommendedName>
        <fullName evidence="6">Protein SDA1</fullName>
    </recommendedName>
</protein>
<evidence type="ECO:0000313" key="10">
    <source>
        <dbReference type="EMBL" id="PWN38441.1"/>
    </source>
</evidence>
<organism evidence="10 11">
    <name type="scientific">Meira miltonrushii</name>
    <dbReference type="NCBI Taxonomy" id="1280837"/>
    <lineage>
        <taxon>Eukaryota</taxon>
        <taxon>Fungi</taxon>
        <taxon>Dikarya</taxon>
        <taxon>Basidiomycota</taxon>
        <taxon>Ustilaginomycotina</taxon>
        <taxon>Exobasidiomycetes</taxon>
        <taxon>Exobasidiales</taxon>
        <taxon>Brachybasidiaceae</taxon>
        <taxon>Meira</taxon>
    </lineage>
</organism>
<dbReference type="GeneID" id="37018994"/>
<dbReference type="InterPro" id="IPR007949">
    <property type="entry name" value="SDA1_MD"/>
</dbReference>
<feature type="compositionally biased region" description="Basic and acidic residues" evidence="7">
    <location>
        <begin position="777"/>
        <end position="790"/>
    </location>
</feature>
<dbReference type="Proteomes" id="UP000245771">
    <property type="component" value="Unassembled WGS sequence"/>
</dbReference>
<evidence type="ECO:0000259" key="8">
    <source>
        <dbReference type="Pfam" id="PF05285"/>
    </source>
</evidence>
<keyword evidence="5 6" id="KW-0539">Nucleus</keyword>
<dbReference type="OrthoDB" id="2196187at2759"/>
<evidence type="ECO:0000256" key="2">
    <source>
        <dbReference type="ARBA" id="ARBA00022448"/>
    </source>
</evidence>
<feature type="region of interest" description="Disordered" evidence="7">
    <location>
        <begin position="289"/>
        <end position="311"/>
    </location>
</feature>
<dbReference type="Pfam" id="PF05285">
    <property type="entry name" value="SDA1_dom"/>
    <property type="match status" value="1"/>
</dbReference>
<accession>A0A316VQK3</accession>
<proteinExistence type="inferred from homology"/>
<evidence type="ECO:0000259" key="9">
    <source>
        <dbReference type="Pfam" id="PF08158"/>
    </source>
</evidence>
<evidence type="ECO:0000256" key="7">
    <source>
        <dbReference type="SAM" id="MobiDB-lite"/>
    </source>
</evidence>
<dbReference type="EMBL" id="KZ819602">
    <property type="protein sequence ID" value="PWN38441.1"/>
    <property type="molecule type" value="Genomic_DNA"/>
</dbReference>
<dbReference type="STRING" id="1280837.A0A316VQK3"/>
<feature type="compositionally biased region" description="Basic and acidic residues" evidence="7">
    <location>
        <begin position="823"/>
        <end position="844"/>
    </location>
</feature>
<feature type="domain" description="SDA1 N-terminal" evidence="9">
    <location>
        <begin position="98"/>
        <end position="206"/>
    </location>
</feature>
<dbReference type="Pfam" id="PF08158">
    <property type="entry name" value="SDA1_HEAT"/>
    <property type="match status" value="2"/>
</dbReference>
<keyword evidence="11" id="KW-1185">Reference proteome</keyword>
<dbReference type="AlphaFoldDB" id="A0A316VQK3"/>
<dbReference type="RefSeq" id="XP_025358743.1">
    <property type="nucleotide sequence ID" value="XM_025497213.1"/>
</dbReference>
<evidence type="ECO:0000256" key="3">
    <source>
        <dbReference type="ARBA" id="ARBA00022517"/>
    </source>
</evidence>
<dbReference type="InterPro" id="IPR012977">
    <property type="entry name" value="SDA1_N"/>
</dbReference>
<comment type="similarity">
    <text evidence="1 6">Belongs to the SDA1 family.</text>
</comment>
<evidence type="ECO:0000256" key="1">
    <source>
        <dbReference type="ARBA" id="ARBA00005783"/>
    </source>
</evidence>
<dbReference type="PANTHER" id="PTHR12730:SF0">
    <property type="entry name" value="PROTEIN SDA1 HOMOLOG"/>
    <property type="match status" value="1"/>
</dbReference>
<reference evidence="10 11" key="1">
    <citation type="journal article" date="2018" name="Mol. Biol. Evol.">
        <title>Broad Genomic Sampling Reveals a Smut Pathogenic Ancestry of the Fungal Clade Ustilaginomycotina.</title>
        <authorList>
            <person name="Kijpornyongpan T."/>
            <person name="Mondo S.J."/>
            <person name="Barry K."/>
            <person name="Sandor L."/>
            <person name="Lee J."/>
            <person name="Lipzen A."/>
            <person name="Pangilinan J."/>
            <person name="LaButti K."/>
            <person name="Hainaut M."/>
            <person name="Henrissat B."/>
            <person name="Grigoriev I.V."/>
            <person name="Spatafora J.W."/>
            <person name="Aime M.C."/>
        </authorList>
    </citation>
    <scope>NUCLEOTIDE SEQUENCE [LARGE SCALE GENOMIC DNA]</scope>
    <source>
        <strain evidence="10 11">MCA 3882</strain>
    </source>
</reference>
<dbReference type="SUPFAM" id="SSF48371">
    <property type="entry name" value="ARM repeat"/>
    <property type="match status" value="1"/>
</dbReference>
<comment type="subcellular location">
    <subcellularLocation>
        <location evidence="6">Nucleus</location>
        <location evidence="6">Nucleolus</location>
    </subcellularLocation>
</comment>